<comment type="similarity">
    <text evidence="1">Belongs to the glycosyltransferase 2 family.</text>
</comment>
<dbReference type="PANTHER" id="PTHR43179">
    <property type="entry name" value="RHAMNOSYLTRANSFERASE WBBL"/>
    <property type="match status" value="1"/>
</dbReference>
<dbReference type="Pfam" id="PF00535">
    <property type="entry name" value="Glycos_transf_2"/>
    <property type="match status" value="1"/>
</dbReference>
<evidence type="ECO:0000313" key="6">
    <source>
        <dbReference type="Proteomes" id="UP000177050"/>
    </source>
</evidence>
<evidence type="ECO:0000256" key="2">
    <source>
        <dbReference type="ARBA" id="ARBA00022676"/>
    </source>
</evidence>
<evidence type="ECO:0000256" key="1">
    <source>
        <dbReference type="ARBA" id="ARBA00006739"/>
    </source>
</evidence>
<dbReference type="AlphaFoldDB" id="A0A1F7KZC1"/>
<reference evidence="5 6" key="1">
    <citation type="journal article" date="2016" name="Nat. Commun.">
        <title>Thousands of microbial genomes shed light on interconnected biogeochemical processes in an aquifer system.</title>
        <authorList>
            <person name="Anantharaman K."/>
            <person name="Brown C.T."/>
            <person name="Hug L.A."/>
            <person name="Sharon I."/>
            <person name="Castelle C.J."/>
            <person name="Probst A.J."/>
            <person name="Thomas B.C."/>
            <person name="Singh A."/>
            <person name="Wilkins M.J."/>
            <person name="Karaoz U."/>
            <person name="Brodie E.L."/>
            <person name="Williams K.H."/>
            <person name="Hubbard S.S."/>
            <person name="Banfield J.F."/>
        </authorList>
    </citation>
    <scope>NUCLEOTIDE SEQUENCE [LARGE SCALE GENOMIC DNA]</scope>
</reference>
<keyword evidence="3" id="KW-0808">Transferase</keyword>
<evidence type="ECO:0000259" key="4">
    <source>
        <dbReference type="Pfam" id="PF00535"/>
    </source>
</evidence>
<comment type="caution">
    <text evidence="5">The sequence shown here is derived from an EMBL/GenBank/DDBJ whole genome shotgun (WGS) entry which is preliminary data.</text>
</comment>
<dbReference type="GO" id="GO:0016757">
    <property type="term" value="F:glycosyltransferase activity"/>
    <property type="evidence" value="ECO:0007669"/>
    <property type="project" value="UniProtKB-KW"/>
</dbReference>
<gene>
    <name evidence="5" type="ORF">A3K52_00220</name>
</gene>
<dbReference type="InterPro" id="IPR029044">
    <property type="entry name" value="Nucleotide-diphossugar_trans"/>
</dbReference>
<name>A0A1F7KZC1_9BACT</name>
<organism evidence="5 6">
    <name type="scientific">Candidatus Roizmanbacteria bacterium RIFOXYD1_FULL_38_12</name>
    <dbReference type="NCBI Taxonomy" id="1802093"/>
    <lineage>
        <taxon>Bacteria</taxon>
        <taxon>Candidatus Roizmaniibacteriota</taxon>
    </lineage>
</organism>
<dbReference type="SUPFAM" id="SSF53448">
    <property type="entry name" value="Nucleotide-diphospho-sugar transferases"/>
    <property type="match status" value="1"/>
</dbReference>
<sequence length="292" mass="33558">MISVVIPTFKNKSQLIDNLHQNLALMTQCEVVIVNDDPSSSLKEDLPKGDIVLVENKTNLGFAGAIDVGIKHTNNRYVILLNSDVLLHDTSYLSALSKIRDDETLFAISFAQREQNNMTVGKNTIYWRDGFFHHKKAGDLNAGINGWAEGGACIIDKKKYEEIGGFDKLFSPFYWEDVDLSYRAWKKGFKILFDPNIIVDHHHESTIKKFFSVSTIKKIAYRNQFIFIWKNIDDTMLLLSHLAYIASKLPIMIFRDHAFIWGLLSAIWRIPAIVKRKTKYQLSDKQILTKFI</sequence>
<evidence type="ECO:0000256" key="3">
    <source>
        <dbReference type="ARBA" id="ARBA00022679"/>
    </source>
</evidence>
<proteinExistence type="inferred from homology"/>
<keyword evidence="2" id="KW-0328">Glycosyltransferase</keyword>
<dbReference type="EMBL" id="MGBR01000001">
    <property type="protein sequence ID" value="OGK73219.1"/>
    <property type="molecule type" value="Genomic_DNA"/>
</dbReference>
<dbReference type="Proteomes" id="UP000177050">
    <property type="component" value="Unassembled WGS sequence"/>
</dbReference>
<dbReference type="InterPro" id="IPR001173">
    <property type="entry name" value="Glyco_trans_2-like"/>
</dbReference>
<feature type="domain" description="Glycosyltransferase 2-like" evidence="4">
    <location>
        <begin position="3"/>
        <end position="140"/>
    </location>
</feature>
<evidence type="ECO:0000313" key="5">
    <source>
        <dbReference type="EMBL" id="OGK73219.1"/>
    </source>
</evidence>
<dbReference type="PANTHER" id="PTHR43179:SF12">
    <property type="entry name" value="GALACTOFURANOSYLTRANSFERASE GLFT2"/>
    <property type="match status" value="1"/>
</dbReference>
<protein>
    <recommendedName>
        <fullName evidence="4">Glycosyltransferase 2-like domain-containing protein</fullName>
    </recommendedName>
</protein>
<accession>A0A1F7KZC1</accession>
<dbReference type="Gene3D" id="3.90.550.10">
    <property type="entry name" value="Spore Coat Polysaccharide Biosynthesis Protein SpsA, Chain A"/>
    <property type="match status" value="1"/>
</dbReference>